<dbReference type="PANTHER" id="PTHR34985:SF1">
    <property type="entry name" value="SLR0554 PROTEIN"/>
    <property type="match status" value="1"/>
</dbReference>
<evidence type="ECO:0000313" key="2">
    <source>
        <dbReference type="EMBL" id="SHJ09752.1"/>
    </source>
</evidence>
<protein>
    <submittedName>
        <fullName evidence="2">Virulence-associated protein E</fullName>
    </submittedName>
</protein>
<evidence type="ECO:0000259" key="1">
    <source>
        <dbReference type="Pfam" id="PF05272"/>
    </source>
</evidence>
<dbReference type="EMBL" id="FQZD01000012">
    <property type="protein sequence ID" value="SHJ09752.1"/>
    <property type="molecule type" value="Genomic_DNA"/>
</dbReference>
<dbReference type="PANTHER" id="PTHR34985">
    <property type="entry name" value="SLR0554 PROTEIN"/>
    <property type="match status" value="1"/>
</dbReference>
<accession>A0A1M6GIM0</accession>
<organism evidence="2 3">
    <name type="scientific">Propionispora hippei DSM 15287</name>
    <dbReference type="NCBI Taxonomy" id="1123003"/>
    <lineage>
        <taxon>Bacteria</taxon>
        <taxon>Bacillati</taxon>
        <taxon>Bacillota</taxon>
        <taxon>Negativicutes</taxon>
        <taxon>Selenomonadales</taxon>
        <taxon>Sporomusaceae</taxon>
        <taxon>Propionispora</taxon>
    </lineage>
</organism>
<proteinExistence type="predicted"/>
<dbReference type="RefSeq" id="WP_188128255.1">
    <property type="nucleotide sequence ID" value="NZ_FQZD01000012.1"/>
</dbReference>
<sequence>MKIRLCTGNSRMDKHWNLTEMELDEFRNRISTTHRTAETVEQYKKLSKAKQDEIKDVGGFVLGTLKGGRRKKDCVLTRSGLCLDMDYALPDTIEQIEMFFSFKCYFYSTHKHTQEKPRLRLIIPLAREVSPDEYSAVARKVAEEIGIELFDDTTYEPSRLMYWPSTSANGEVLFREIDGDLLDPDAVLAKYKDWHNSAEWPVSKRQQTVVQREVKKQADPLEKPGTVGAFCRTYSVTDAIDTFLNDVYRKSAMTGRYDYIPADSQAGVVIYEDKYAYSHHATDPACGHLMNAFDVVRIHKFGGLDARADEDTEPSKLPSFKAMQEFVVDDEKVKLRLAKERESQAMAEFDGVDEENWQTFLELDKQGRVKDTLTNIANIIRYDSNLKPIVYNEFKSMLDVIGELPWSQVRPGWGDADLACAKVYFERVYGIWSPTKFKDALLAVSSAERTYHPIKEYLATIAWDGEERIDTLLIDYLGADDTAFVRAVTRKTLCAAVARVYEPGIKYDSILVLNGPQGVGKSTLFALLGRQWYSDSLSISDMKDKTAAEKLQGYWILELGELAGIKKVDVETVKSFISRTDDKFRQSYGVNVESHPRTNIIVGSTNAESGFLRDITGNRRFWPVHVTGNGKYNAWDLTEVDQVWAEAIVKYRAGEELFLKGEVATQAYVAQQQAMESDDREGIISDYLDHLLPENWDGMDLYQRRSFLGGSEFDGATTTGSVGRDKVCVMEIWCECFGKERQNLKRTDSYEIEGILTRIGGWRKLTSNKTGKTYYPLYGPQKTFVREKQGTKSGS</sequence>
<feature type="domain" description="Virulence-associated protein E-like" evidence="1">
    <location>
        <begin position="459"/>
        <end position="675"/>
    </location>
</feature>
<gene>
    <name evidence="2" type="ORF">SAMN02745170_01716</name>
</gene>
<dbReference type="AlphaFoldDB" id="A0A1M6GIM0"/>
<dbReference type="InterPro" id="IPR007936">
    <property type="entry name" value="VapE-like_dom"/>
</dbReference>
<name>A0A1M6GIM0_9FIRM</name>
<dbReference type="Pfam" id="PF05272">
    <property type="entry name" value="VapE-like_dom"/>
    <property type="match status" value="1"/>
</dbReference>
<dbReference type="Proteomes" id="UP000322917">
    <property type="component" value="Unassembled WGS sequence"/>
</dbReference>
<evidence type="ECO:0000313" key="3">
    <source>
        <dbReference type="Proteomes" id="UP000322917"/>
    </source>
</evidence>
<reference evidence="2 3" key="1">
    <citation type="submission" date="2016-11" db="EMBL/GenBank/DDBJ databases">
        <authorList>
            <person name="Varghese N."/>
            <person name="Submissions S."/>
        </authorList>
    </citation>
    <scope>NUCLEOTIDE SEQUENCE [LARGE SCALE GENOMIC DNA]</scope>
    <source>
        <strain evidence="2 3">DSM 15287</strain>
    </source>
</reference>
<keyword evidence="3" id="KW-1185">Reference proteome</keyword>